<feature type="chain" id="PRO_5047202291" description="Tat pathway signal sequence domain protein" evidence="3">
    <location>
        <begin position="20"/>
        <end position="81"/>
    </location>
</feature>
<dbReference type="Proteomes" id="UP000238413">
    <property type="component" value="Chromosome"/>
</dbReference>
<evidence type="ECO:0008006" key="6">
    <source>
        <dbReference type="Google" id="ProtNLM"/>
    </source>
</evidence>
<feature type="region of interest" description="Disordered" evidence="1">
    <location>
        <begin position="17"/>
        <end position="36"/>
    </location>
</feature>
<protein>
    <recommendedName>
        <fullName evidence="6">Tat pathway signal sequence domain protein</fullName>
    </recommendedName>
</protein>
<feature type="signal peptide" evidence="3">
    <location>
        <begin position="1"/>
        <end position="19"/>
    </location>
</feature>
<reference evidence="4 5" key="1">
    <citation type="submission" date="2018-02" db="EMBL/GenBank/DDBJ databases">
        <title>Complete genome sequence of Streptomyces dengpaensis, the producer of angucyclines.</title>
        <authorList>
            <person name="Yumei L."/>
        </authorList>
    </citation>
    <scope>NUCLEOTIDE SEQUENCE [LARGE SCALE GENOMIC DNA]</scope>
    <source>
        <strain evidence="4 5">XZHG99</strain>
    </source>
</reference>
<evidence type="ECO:0000313" key="4">
    <source>
        <dbReference type="EMBL" id="AVH57581.1"/>
    </source>
</evidence>
<keyword evidence="3" id="KW-0732">Signal</keyword>
<evidence type="ECO:0000313" key="5">
    <source>
        <dbReference type="Proteomes" id="UP000238413"/>
    </source>
</evidence>
<keyword evidence="2" id="KW-0472">Membrane</keyword>
<gene>
    <name evidence="4" type="ORF">C4B68_19455</name>
</gene>
<organism evidence="4 5">
    <name type="scientific">Streptomyces dengpaensis</name>
    <dbReference type="NCBI Taxonomy" id="2049881"/>
    <lineage>
        <taxon>Bacteria</taxon>
        <taxon>Bacillati</taxon>
        <taxon>Actinomycetota</taxon>
        <taxon>Actinomycetes</taxon>
        <taxon>Kitasatosporales</taxon>
        <taxon>Streptomycetaceae</taxon>
        <taxon>Streptomyces</taxon>
    </lineage>
</organism>
<dbReference type="RefSeq" id="WP_099502135.1">
    <property type="nucleotide sequence ID" value="NZ_CP026652.1"/>
</dbReference>
<evidence type="ECO:0000256" key="3">
    <source>
        <dbReference type="SAM" id="SignalP"/>
    </source>
</evidence>
<sequence>MLVCALLLASLPVAPAAGAPTAPAPAAPAVPDGATGGHSLVRDALPEFLGSLGAGVLLALAAAAIRQSRARRARREDGSRE</sequence>
<name>A0ABN5I3L4_9ACTN</name>
<keyword evidence="2" id="KW-1133">Transmembrane helix</keyword>
<dbReference type="EMBL" id="CP026652">
    <property type="protein sequence ID" value="AVH57581.1"/>
    <property type="molecule type" value="Genomic_DNA"/>
</dbReference>
<keyword evidence="5" id="KW-1185">Reference proteome</keyword>
<evidence type="ECO:0000256" key="2">
    <source>
        <dbReference type="SAM" id="Phobius"/>
    </source>
</evidence>
<evidence type="ECO:0000256" key="1">
    <source>
        <dbReference type="SAM" id="MobiDB-lite"/>
    </source>
</evidence>
<feature type="transmembrane region" description="Helical" evidence="2">
    <location>
        <begin position="48"/>
        <end position="65"/>
    </location>
</feature>
<accession>A0ABN5I3L4</accession>
<keyword evidence="2" id="KW-0812">Transmembrane</keyword>
<proteinExistence type="predicted"/>